<keyword evidence="2" id="KW-1185">Reference proteome</keyword>
<evidence type="ECO:0000313" key="2">
    <source>
        <dbReference type="Proteomes" id="UP000887159"/>
    </source>
</evidence>
<protein>
    <submittedName>
        <fullName evidence="1">Transposable element Tcb2 transposase</fullName>
    </submittedName>
</protein>
<dbReference type="AlphaFoldDB" id="A0A8X6UST1"/>
<organism evidence="1 2">
    <name type="scientific">Trichonephila clavipes</name>
    <name type="common">Golden silk orbweaver</name>
    <name type="synonym">Nephila clavipes</name>
    <dbReference type="NCBI Taxonomy" id="2585209"/>
    <lineage>
        <taxon>Eukaryota</taxon>
        <taxon>Metazoa</taxon>
        <taxon>Ecdysozoa</taxon>
        <taxon>Arthropoda</taxon>
        <taxon>Chelicerata</taxon>
        <taxon>Arachnida</taxon>
        <taxon>Araneae</taxon>
        <taxon>Araneomorphae</taxon>
        <taxon>Entelegynae</taxon>
        <taxon>Araneoidea</taxon>
        <taxon>Nephilidae</taxon>
        <taxon>Trichonephila</taxon>
    </lineage>
</organism>
<name>A0A8X6UST1_TRICX</name>
<proteinExistence type="predicted"/>
<comment type="caution">
    <text evidence="1">The sequence shown here is derived from an EMBL/GenBank/DDBJ whole genome shotgun (WGS) entry which is preliminary data.</text>
</comment>
<reference evidence="1" key="1">
    <citation type="submission" date="2020-08" db="EMBL/GenBank/DDBJ databases">
        <title>Multicomponent nature underlies the extraordinary mechanical properties of spider dragline silk.</title>
        <authorList>
            <person name="Kono N."/>
            <person name="Nakamura H."/>
            <person name="Mori M."/>
            <person name="Yoshida Y."/>
            <person name="Ohtoshi R."/>
            <person name="Malay A.D."/>
            <person name="Moran D.A.P."/>
            <person name="Tomita M."/>
            <person name="Numata K."/>
            <person name="Arakawa K."/>
        </authorList>
    </citation>
    <scope>NUCLEOTIDE SEQUENCE</scope>
</reference>
<dbReference type="Proteomes" id="UP000887159">
    <property type="component" value="Unassembled WGS sequence"/>
</dbReference>
<evidence type="ECO:0000313" key="1">
    <source>
        <dbReference type="EMBL" id="GFX86323.1"/>
    </source>
</evidence>
<sequence>MKFGMYVSVEEFKGFVQRFLQKSTLKGGYWRILIKKSFFDLLDLDLKFGKIVYKGRAEADIPLRRFRRKHEQLSHLERRKIIGMMEAGWSARREPRQLDRSDCVMRRCWDQWIREMTFTRRAGSGHPRQISCRAECNIVRNGHAQPTA</sequence>
<accession>A0A8X6UST1</accession>
<gene>
    <name evidence="1" type="primary">X975_14237</name>
    <name evidence="1" type="ORF">TNCV_2562051</name>
</gene>
<dbReference type="EMBL" id="BMAU01021004">
    <property type="protein sequence ID" value="GFX86323.1"/>
    <property type="molecule type" value="Genomic_DNA"/>
</dbReference>